<protein>
    <submittedName>
        <fullName evidence="2">Peptidoglycan L-alanyl-D-glutamate endopeptidase CwlK</fullName>
    </submittedName>
</protein>
<accession>A0A2T0TNA8</accession>
<gene>
    <name evidence="2" type="ORF">CLV58_101199</name>
</gene>
<dbReference type="SUPFAM" id="SSF55166">
    <property type="entry name" value="Hedgehog/DD-peptidase"/>
    <property type="match status" value="1"/>
</dbReference>
<dbReference type="Proteomes" id="UP000238375">
    <property type="component" value="Unassembled WGS sequence"/>
</dbReference>
<keyword evidence="3" id="KW-1185">Reference proteome</keyword>
<sequence>MPPRSISDLHPLLAYAFGKAEAEFLLTYPEAPKPFISCTFRSPEEQTALFNQPTDKIDNNGNGKIDEPAERVTNARAGESAHNYKPALAFDVAFLAKGGRIDWSDKWFDLFAPLVLKSTGITWGGNFKSLPDRPHFELTGWKKLAGK</sequence>
<dbReference type="Gene3D" id="3.30.1380.10">
    <property type="match status" value="1"/>
</dbReference>
<dbReference type="AlphaFoldDB" id="A0A2T0TNA8"/>
<dbReference type="RefSeq" id="WP_106135887.1">
    <property type="nucleotide sequence ID" value="NZ_PVTE01000001.1"/>
</dbReference>
<dbReference type="InterPro" id="IPR039561">
    <property type="entry name" value="Peptidase_M15C"/>
</dbReference>
<dbReference type="Pfam" id="PF13539">
    <property type="entry name" value="Peptidase_M15_4"/>
    <property type="match status" value="1"/>
</dbReference>
<evidence type="ECO:0000259" key="1">
    <source>
        <dbReference type="Pfam" id="PF13539"/>
    </source>
</evidence>
<dbReference type="EMBL" id="PVTE01000001">
    <property type="protein sequence ID" value="PRY47133.1"/>
    <property type="molecule type" value="Genomic_DNA"/>
</dbReference>
<name>A0A2T0TNA8_9BACT</name>
<reference evidence="2 3" key="1">
    <citation type="submission" date="2018-03" db="EMBL/GenBank/DDBJ databases">
        <title>Genomic Encyclopedia of Archaeal and Bacterial Type Strains, Phase II (KMG-II): from individual species to whole genera.</title>
        <authorList>
            <person name="Goeker M."/>
        </authorList>
    </citation>
    <scope>NUCLEOTIDE SEQUENCE [LARGE SCALE GENOMIC DNA]</scope>
    <source>
        <strain evidence="2 3">DSM 28354</strain>
    </source>
</reference>
<evidence type="ECO:0000313" key="3">
    <source>
        <dbReference type="Proteomes" id="UP000238375"/>
    </source>
</evidence>
<evidence type="ECO:0000313" key="2">
    <source>
        <dbReference type="EMBL" id="PRY47133.1"/>
    </source>
</evidence>
<proteinExistence type="predicted"/>
<feature type="domain" description="Peptidase M15C" evidence="1">
    <location>
        <begin position="75"/>
        <end position="138"/>
    </location>
</feature>
<dbReference type="OrthoDB" id="9799970at2"/>
<comment type="caution">
    <text evidence="2">The sequence shown here is derived from an EMBL/GenBank/DDBJ whole genome shotgun (WGS) entry which is preliminary data.</text>
</comment>
<dbReference type="GO" id="GO:0008233">
    <property type="term" value="F:peptidase activity"/>
    <property type="evidence" value="ECO:0007669"/>
    <property type="project" value="InterPro"/>
</dbReference>
<dbReference type="InterPro" id="IPR009045">
    <property type="entry name" value="Zn_M74/Hedgehog-like"/>
</dbReference>
<dbReference type="CDD" id="cd14845">
    <property type="entry name" value="L-Ala-D-Glu_peptidase_like"/>
    <property type="match status" value="1"/>
</dbReference>
<organism evidence="2 3">
    <name type="scientific">Spirosoma oryzae</name>
    <dbReference type="NCBI Taxonomy" id="1469603"/>
    <lineage>
        <taxon>Bacteria</taxon>
        <taxon>Pseudomonadati</taxon>
        <taxon>Bacteroidota</taxon>
        <taxon>Cytophagia</taxon>
        <taxon>Cytophagales</taxon>
        <taxon>Cytophagaceae</taxon>
        <taxon>Spirosoma</taxon>
    </lineage>
</organism>